<keyword evidence="4 8" id="KW-1003">Cell membrane</keyword>
<comment type="similarity">
    <text evidence="2 8">Belongs to the ABC-2 integral membrane protein family.</text>
</comment>
<feature type="transmembrane region" description="Helical" evidence="8">
    <location>
        <begin position="370"/>
        <end position="391"/>
    </location>
</feature>
<dbReference type="RefSeq" id="WP_014368366.1">
    <property type="nucleotide sequence ID" value="NC_016935.1"/>
</dbReference>
<keyword evidence="7 8" id="KW-0472">Membrane</keyword>
<evidence type="ECO:0000313" key="10">
    <source>
        <dbReference type="EMBL" id="AFC27514.1"/>
    </source>
</evidence>
<feature type="domain" description="ABC transmembrane type-2" evidence="9">
    <location>
        <begin position="226"/>
        <end position="449"/>
    </location>
</feature>
<name>H6NSX3_9BACL</name>
<dbReference type="InterPro" id="IPR047817">
    <property type="entry name" value="ABC2_TM_bact-type"/>
</dbReference>
<dbReference type="EMBL" id="CP003235">
    <property type="protein sequence ID" value="AFC27514.1"/>
    <property type="molecule type" value="Genomic_DNA"/>
</dbReference>
<evidence type="ECO:0000256" key="5">
    <source>
        <dbReference type="ARBA" id="ARBA00022692"/>
    </source>
</evidence>
<keyword evidence="3 8" id="KW-0813">Transport</keyword>
<feature type="transmembrane region" description="Helical" evidence="8">
    <location>
        <begin position="429"/>
        <end position="446"/>
    </location>
</feature>
<dbReference type="GO" id="GO:0005886">
    <property type="term" value="C:plasma membrane"/>
    <property type="evidence" value="ECO:0007669"/>
    <property type="project" value="UniProtKB-SubCell"/>
</dbReference>
<dbReference type="PROSITE" id="PS51012">
    <property type="entry name" value="ABC_TM2"/>
    <property type="match status" value="1"/>
</dbReference>
<keyword evidence="11" id="KW-1185">Reference proteome</keyword>
<evidence type="ECO:0000256" key="6">
    <source>
        <dbReference type="ARBA" id="ARBA00022989"/>
    </source>
</evidence>
<dbReference type="STRING" id="1116391.PM3016_547"/>
<accession>H6NSX3</accession>
<gene>
    <name evidence="10" type="ORF">PM3016_547</name>
</gene>
<evidence type="ECO:0000313" key="11">
    <source>
        <dbReference type="Proteomes" id="UP000007523"/>
    </source>
</evidence>
<evidence type="ECO:0000256" key="2">
    <source>
        <dbReference type="ARBA" id="ARBA00007783"/>
    </source>
</evidence>
<feature type="transmembrane region" description="Helical" evidence="8">
    <location>
        <begin position="307"/>
        <end position="328"/>
    </location>
</feature>
<feature type="transmembrane region" description="Helical" evidence="8">
    <location>
        <begin position="340"/>
        <end position="363"/>
    </location>
</feature>
<sequence>MQKRKRAVKIIGIFVLFFIAFFLCLSGILTPPKDYKILIEVKSNQSDNFQLYYSQIQESFNEANSIIQEYSAPGFSILKFNVNTDITKMRLDLGSKPQEITIKDIKYSTFFGNYSVSLSELNAIDSNHLSDISKGINGLQINTIGSDPFIVLPIDEAVLTKVKNDNQKKERFLSLILAVVCAFFSTLLNIRRKLLLGYVRELVVQRDLIFNLSKNDFKTRYAGSYLGIFWAFVQPIFTILVYWFVFEIGFRSGPVNNVPFVLWFMAGMIPWFFFSEALTNATYSFLEYSYLVKKVVFQIKVLPLVKVVSALFIHIFFVLFIIIIYAAFSYYPTIHFIQLVYYSFCIFMLVVCLSFITSALIVFLKDVGQILNLVLQFGMWLTPILWSYQMIPQSYQWLLKLNPMYYIVEGYRDSLINGVWFWERFNQTVYFWSLVVLIMIIGSFIYRKLKPHFADVL</sequence>
<dbReference type="Proteomes" id="UP000007523">
    <property type="component" value="Chromosome"/>
</dbReference>
<feature type="transmembrane region" description="Helical" evidence="8">
    <location>
        <begin position="172"/>
        <end position="190"/>
    </location>
</feature>
<evidence type="ECO:0000256" key="8">
    <source>
        <dbReference type="RuleBase" id="RU361157"/>
    </source>
</evidence>
<dbReference type="GO" id="GO:0140359">
    <property type="term" value="F:ABC-type transporter activity"/>
    <property type="evidence" value="ECO:0007669"/>
    <property type="project" value="InterPro"/>
</dbReference>
<feature type="transmembrane region" description="Helical" evidence="8">
    <location>
        <begin position="7"/>
        <end position="29"/>
    </location>
</feature>
<dbReference type="PANTHER" id="PTHR30413:SF10">
    <property type="entry name" value="CAPSULE POLYSACCHARIDE EXPORT INNER-MEMBRANE PROTEIN CTRC"/>
    <property type="match status" value="1"/>
</dbReference>
<dbReference type="KEGG" id="pmq:PM3016_547"/>
<keyword evidence="6 8" id="KW-1133">Transmembrane helix</keyword>
<organism evidence="10 11">
    <name type="scientific">Paenibacillus mucilaginosus 3016</name>
    <dbReference type="NCBI Taxonomy" id="1116391"/>
    <lineage>
        <taxon>Bacteria</taxon>
        <taxon>Bacillati</taxon>
        <taxon>Bacillota</taxon>
        <taxon>Bacilli</taxon>
        <taxon>Bacillales</taxon>
        <taxon>Paenibacillaceae</taxon>
        <taxon>Paenibacillus</taxon>
    </lineage>
</organism>
<feature type="transmembrane region" description="Helical" evidence="8">
    <location>
        <begin position="222"/>
        <end position="245"/>
    </location>
</feature>
<dbReference type="GO" id="GO:0015920">
    <property type="term" value="P:lipopolysaccharide transport"/>
    <property type="evidence" value="ECO:0007669"/>
    <property type="project" value="TreeGrafter"/>
</dbReference>
<evidence type="ECO:0000259" key="9">
    <source>
        <dbReference type="PROSITE" id="PS51012"/>
    </source>
</evidence>
<keyword evidence="5 8" id="KW-0812">Transmembrane</keyword>
<dbReference type="Pfam" id="PF01061">
    <property type="entry name" value="ABC2_membrane"/>
    <property type="match status" value="1"/>
</dbReference>
<dbReference type="PANTHER" id="PTHR30413">
    <property type="entry name" value="INNER MEMBRANE TRANSPORT PERMEASE"/>
    <property type="match status" value="1"/>
</dbReference>
<dbReference type="HOGENOM" id="CLU_596786_0_0_9"/>
<evidence type="ECO:0000256" key="4">
    <source>
        <dbReference type="ARBA" id="ARBA00022475"/>
    </source>
</evidence>
<dbReference type="AlphaFoldDB" id="H6NSX3"/>
<comment type="subcellular location">
    <subcellularLocation>
        <location evidence="1 8">Cell membrane</location>
        <topology evidence="1 8">Multi-pass membrane protein</topology>
    </subcellularLocation>
</comment>
<evidence type="ECO:0000256" key="1">
    <source>
        <dbReference type="ARBA" id="ARBA00004651"/>
    </source>
</evidence>
<reference evidence="10 11" key="1">
    <citation type="journal article" date="2012" name="J. Bacteriol.">
        <title>Complete Genome Sequence of Paenibacillus mucilaginosus 3016, a Bacterium Functional as Microbial Fertilizer.</title>
        <authorList>
            <person name="Ma M."/>
            <person name="Wang Z."/>
            <person name="Li L."/>
            <person name="Jiang X."/>
            <person name="Guan D."/>
            <person name="Cao F."/>
            <person name="Chen H."/>
            <person name="Wang X."/>
            <person name="Shen D."/>
            <person name="Du B."/>
            <person name="Li J."/>
        </authorList>
    </citation>
    <scope>NUCLEOTIDE SEQUENCE [LARGE SCALE GENOMIC DNA]</scope>
    <source>
        <strain evidence="10 11">3016</strain>
    </source>
</reference>
<proteinExistence type="inferred from homology"/>
<protein>
    <recommendedName>
        <fullName evidence="8">Transport permease protein</fullName>
    </recommendedName>
</protein>
<evidence type="ECO:0000256" key="3">
    <source>
        <dbReference type="ARBA" id="ARBA00022448"/>
    </source>
</evidence>
<dbReference type="InterPro" id="IPR013525">
    <property type="entry name" value="ABC2_TM"/>
</dbReference>
<feature type="transmembrane region" description="Helical" evidence="8">
    <location>
        <begin position="260"/>
        <end position="286"/>
    </location>
</feature>
<evidence type="ECO:0000256" key="7">
    <source>
        <dbReference type="ARBA" id="ARBA00023136"/>
    </source>
</evidence>